<evidence type="ECO:0000313" key="2">
    <source>
        <dbReference type="Proteomes" id="UP000797356"/>
    </source>
</evidence>
<keyword evidence="2" id="KW-1185">Reference proteome</keyword>
<dbReference type="EMBL" id="CM017885">
    <property type="protein sequence ID" value="KAG1367923.1"/>
    <property type="molecule type" value="Genomic_DNA"/>
</dbReference>
<dbReference type="AlphaFoldDB" id="A0A8K0IV84"/>
<accession>A0A8K0IV84</accession>
<dbReference type="PANTHER" id="PTHR31315:SF1">
    <property type="entry name" value="PROTEIN SIP5"/>
    <property type="match status" value="1"/>
</dbReference>
<reference evidence="1" key="2">
    <citation type="submission" date="2019-07" db="EMBL/GenBank/DDBJ databases">
        <authorList>
            <person name="Yang Y."/>
            <person name="Bocs S."/>
            <person name="Baudouin L."/>
        </authorList>
    </citation>
    <scope>NUCLEOTIDE SEQUENCE</scope>
    <source>
        <tissue evidence="1">Spear leaf of Hainan Tall coconut</tissue>
    </source>
</reference>
<dbReference type="GO" id="GO:0005737">
    <property type="term" value="C:cytoplasm"/>
    <property type="evidence" value="ECO:0007669"/>
    <property type="project" value="TreeGrafter"/>
</dbReference>
<protein>
    <submittedName>
        <fullName evidence="1">Uncharacterized protein</fullName>
    </submittedName>
</protein>
<dbReference type="OrthoDB" id="672597at2759"/>
<evidence type="ECO:0000313" key="1">
    <source>
        <dbReference type="EMBL" id="KAG1367923.1"/>
    </source>
</evidence>
<organism evidence="1 2">
    <name type="scientific">Cocos nucifera</name>
    <name type="common">Coconut palm</name>
    <dbReference type="NCBI Taxonomy" id="13894"/>
    <lineage>
        <taxon>Eukaryota</taxon>
        <taxon>Viridiplantae</taxon>
        <taxon>Streptophyta</taxon>
        <taxon>Embryophyta</taxon>
        <taxon>Tracheophyta</taxon>
        <taxon>Spermatophyta</taxon>
        <taxon>Magnoliopsida</taxon>
        <taxon>Liliopsida</taxon>
        <taxon>Arecaceae</taxon>
        <taxon>Arecoideae</taxon>
        <taxon>Cocoseae</taxon>
        <taxon>Attaleinae</taxon>
        <taxon>Cocos</taxon>
    </lineage>
</organism>
<name>A0A8K0IV84_COCNU</name>
<comment type="caution">
    <text evidence="1">The sequence shown here is derived from an EMBL/GenBank/DDBJ whole genome shotgun (WGS) entry which is preliminary data.</text>
</comment>
<dbReference type="InterPro" id="IPR039301">
    <property type="entry name" value="Sip5/DA2"/>
</dbReference>
<sequence>MGNKIGRRRLVVDEKYARPQGHYQHRDVDHRKPLKLILDSNLTPCYPGDEESSLDLEECLICFPEEHWVIEARIKMQQQEPQHEAERIQKREDASLSSRMVTAEELNIMIHWLACFQCHLLDVQDKVMDSFLLKAHLPGQRINTYHTRGKTDA</sequence>
<reference evidence="1" key="1">
    <citation type="journal article" date="2017" name="Gigascience">
        <title>The genome draft of coconut (Cocos nucifera).</title>
        <authorList>
            <person name="Xiao Y."/>
            <person name="Xu P."/>
            <person name="Fan H."/>
            <person name="Baudouin L."/>
            <person name="Xia W."/>
            <person name="Bocs S."/>
            <person name="Xu J."/>
            <person name="Li Q."/>
            <person name="Guo A."/>
            <person name="Zhou L."/>
            <person name="Li J."/>
            <person name="Wu Y."/>
            <person name="Ma Z."/>
            <person name="Armero A."/>
            <person name="Issali A.E."/>
            <person name="Liu N."/>
            <person name="Peng M."/>
            <person name="Yang Y."/>
        </authorList>
    </citation>
    <scope>NUCLEOTIDE SEQUENCE</scope>
    <source>
        <tissue evidence="1">Spear leaf of Hainan Tall coconut</tissue>
    </source>
</reference>
<gene>
    <name evidence="1" type="ORF">COCNU_14G003910</name>
</gene>
<proteinExistence type="predicted"/>
<dbReference type="Proteomes" id="UP000797356">
    <property type="component" value="Chromosome 14"/>
</dbReference>
<dbReference type="PANTHER" id="PTHR31315">
    <property type="entry name" value="PROTEIN SIP5"/>
    <property type="match status" value="1"/>
</dbReference>